<gene>
    <name evidence="4" type="ORF">N7482_007436</name>
</gene>
<dbReference type="Proteomes" id="UP001149163">
    <property type="component" value="Unassembled WGS sequence"/>
</dbReference>
<dbReference type="Pfam" id="PF00505">
    <property type="entry name" value="HMG_box"/>
    <property type="match status" value="1"/>
</dbReference>
<evidence type="ECO:0000313" key="4">
    <source>
        <dbReference type="EMBL" id="KAJ5160432.1"/>
    </source>
</evidence>
<keyword evidence="1" id="KW-0238">DNA-binding</keyword>
<dbReference type="EMBL" id="JAPQKN010000004">
    <property type="protein sequence ID" value="KAJ5160432.1"/>
    <property type="molecule type" value="Genomic_DNA"/>
</dbReference>
<keyword evidence="5" id="KW-1185">Reference proteome</keyword>
<proteinExistence type="predicted"/>
<feature type="region of interest" description="Disordered" evidence="2">
    <location>
        <begin position="61"/>
        <end position="106"/>
    </location>
</feature>
<dbReference type="AlphaFoldDB" id="A0A9W9HWR9"/>
<dbReference type="InterPro" id="IPR036910">
    <property type="entry name" value="HMG_box_dom_sf"/>
</dbReference>
<sequence length="300" mass="34714">MSLQRVARTGVRHLRLGDALSYRTRVIGVQNQLRHLSLATNPRFSIPQVGLLSAINSRSFSTETTESTPKKPAQKSANKTKAKKKTKRPLTEKQKEAKEKKKRSDHIKQLKETALELPKKLPQSARSIATQYKINELKQQSPSQAQKDIFKDAVEQVQSQRLAEAERFVNQAEENRAANEASYEAWLKQYTPLQIKEANTARKALRRLGQTKFRTIQDDRLVKRPMTTFFYFLSERHGSGDFKHMAVKDVALRTADEWKSMTDSEKQPYVEKQLRDHERYVREYREVYGEEPPTPKKSVS</sequence>
<dbReference type="InterPro" id="IPR009071">
    <property type="entry name" value="HMG_box_dom"/>
</dbReference>
<feature type="compositionally biased region" description="Basic and acidic residues" evidence="2">
    <location>
        <begin position="89"/>
        <end position="99"/>
    </location>
</feature>
<dbReference type="Gene3D" id="1.10.30.10">
    <property type="entry name" value="High mobility group box domain"/>
    <property type="match status" value="1"/>
</dbReference>
<dbReference type="SUPFAM" id="SSF47095">
    <property type="entry name" value="HMG-box"/>
    <property type="match status" value="1"/>
</dbReference>
<dbReference type="GO" id="GO:0005634">
    <property type="term" value="C:nucleus"/>
    <property type="evidence" value="ECO:0007669"/>
    <property type="project" value="UniProtKB-UniRule"/>
</dbReference>
<accession>A0A9W9HWR9</accession>
<name>A0A9W9HWR9_9EURO</name>
<feature type="compositionally biased region" description="Low complexity" evidence="2">
    <location>
        <begin position="61"/>
        <end position="77"/>
    </location>
</feature>
<evidence type="ECO:0000313" key="5">
    <source>
        <dbReference type="Proteomes" id="UP001149163"/>
    </source>
</evidence>
<dbReference type="GeneID" id="81428737"/>
<reference evidence="4" key="1">
    <citation type="submission" date="2022-11" db="EMBL/GenBank/DDBJ databases">
        <authorList>
            <person name="Petersen C."/>
        </authorList>
    </citation>
    <scope>NUCLEOTIDE SEQUENCE</scope>
    <source>
        <strain evidence="4">IBT 26290</strain>
    </source>
</reference>
<feature type="DNA-binding region" description="HMG box" evidence="1">
    <location>
        <begin position="222"/>
        <end position="288"/>
    </location>
</feature>
<protein>
    <recommendedName>
        <fullName evidence="3">HMG box domain-containing protein</fullName>
    </recommendedName>
</protein>
<comment type="caution">
    <text evidence="4">The sequence shown here is derived from an EMBL/GenBank/DDBJ whole genome shotgun (WGS) entry which is preliminary data.</text>
</comment>
<feature type="domain" description="HMG box" evidence="3">
    <location>
        <begin position="222"/>
        <end position="288"/>
    </location>
</feature>
<dbReference type="SMART" id="SM00398">
    <property type="entry name" value="HMG"/>
    <property type="match status" value="1"/>
</dbReference>
<dbReference type="RefSeq" id="XP_056541990.1">
    <property type="nucleotide sequence ID" value="XM_056689561.1"/>
</dbReference>
<keyword evidence="1" id="KW-0539">Nucleus</keyword>
<dbReference type="OrthoDB" id="1919336at2759"/>
<dbReference type="GO" id="GO:0003677">
    <property type="term" value="F:DNA binding"/>
    <property type="evidence" value="ECO:0007669"/>
    <property type="project" value="UniProtKB-UniRule"/>
</dbReference>
<evidence type="ECO:0000256" key="2">
    <source>
        <dbReference type="SAM" id="MobiDB-lite"/>
    </source>
</evidence>
<reference evidence="4" key="2">
    <citation type="journal article" date="2023" name="IMA Fungus">
        <title>Comparative genomic study of the Penicillium genus elucidates a diverse pangenome and 15 lateral gene transfer events.</title>
        <authorList>
            <person name="Petersen C."/>
            <person name="Sorensen T."/>
            <person name="Nielsen M.R."/>
            <person name="Sondergaard T.E."/>
            <person name="Sorensen J.L."/>
            <person name="Fitzpatrick D.A."/>
            <person name="Frisvad J.C."/>
            <person name="Nielsen K.L."/>
        </authorList>
    </citation>
    <scope>NUCLEOTIDE SEQUENCE</scope>
    <source>
        <strain evidence="4">IBT 26290</strain>
    </source>
</reference>
<organism evidence="4 5">
    <name type="scientific">Penicillium canariense</name>
    <dbReference type="NCBI Taxonomy" id="189055"/>
    <lineage>
        <taxon>Eukaryota</taxon>
        <taxon>Fungi</taxon>
        <taxon>Dikarya</taxon>
        <taxon>Ascomycota</taxon>
        <taxon>Pezizomycotina</taxon>
        <taxon>Eurotiomycetes</taxon>
        <taxon>Eurotiomycetidae</taxon>
        <taxon>Eurotiales</taxon>
        <taxon>Aspergillaceae</taxon>
        <taxon>Penicillium</taxon>
    </lineage>
</organism>
<evidence type="ECO:0000256" key="1">
    <source>
        <dbReference type="PROSITE-ProRule" id="PRU00267"/>
    </source>
</evidence>
<dbReference type="PROSITE" id="PS50118">
    <property type="entry name" value="HMG_BOX_2"/>
    <property type="match status" value="1"/>
</dbReference>
<feature type="compositionally biased region" description="Basic residues" evidence="2">
    <location>
        <begin position="78"/>
        <end position="88"/>
    </location>
</feature>
<evidence type="ECO:0000259" key="3">
    <source>
        <dbReference type="PROSITE" id="PS50118"/>
    </source>
</evidence>